<sequence length="289" mass="33065">MNRWDGKTKGSLFGYKIFLFLINALGLNFAYGLLRIVSYYYYLFAAKPKEALLDFYSKTLNISGGQALDLVRRNFFILGQTLLDRAAFLLGKDKNFTHIFENEQYLLDMRDGGKGGILLSAHLGNWETAGNLLKGRITPTINIVMLDAEVESIKKFMDLSTGGSRFKIIPIKNDLSHVISIRNALLNNEFVAIHADRYLEGAKYIELDFFDKKAKFPHGPFIIASKFDAPVTFVFAAKDGKYSYHLSATKPISGKVKPEEIAKLYVAELERKVREYPEQWFNYFKFFQE</sequence>
<keyword evidence="5 7" id="KW-0472">Membrane</keyword>
<evidence type="ECO:0000256" key="5">
    <source>
        <dbReference type="ARBA" id="ARBA00023136"/>
    </source>
</evidence>
<keyword evidence="6 8" id="KW-0012">Acyltransferase</keyword>
<keyword evidence="4" id="KW-0808">Transferase</keyword>
<keyword evidence="2" id="KW-1003">Cell membrane</keyword>
<dbReference type="EMBL" id="JACYGY010000001">
    <property type="protein sequence ID" value="MBE9464082.1"/>
    <property type="molecule type" value="Genomic_DNA"/>
</dbReference>
<feature type="transmembrane region" description="Helical" evidence="7">
    <location>
        <begin position="12"/>
        <end position="34"/>
    </location>
</feature>
<dbReference type="PANTHER" id="PTHR30606:SF10">
    <property type="entry name" value="PHOSPHATIDYLINOSITOL MANNOSIDE ACYLTRANSFERASE"/>
    <property type="match status" value="1"/>
</dbReference>
<keyword evidence="7" id="KW-0812">Transmembrane</keyword>
<dbReference type="InterPro" id="IPR004960">
    <property type="entry name" value="LipA_acyltrans"/>
</dbReference>
<proteinExistence type="predicted"/>
<comment type="caution">
    <text evidence="8">The sequence shown here is derived from an EMBL/GenBank/DDBJ whole genome shotgun (WGS) entry which is preliminary data.</text>
</comment>
<organism evidence="8 9">
    <name type="scientific">Dyadobacter subterraneus</name>
    <dbReference type="NCBI Taxonomy" id="2773304"/>
    <lineage>
        <taxon>Bacteria</taxon>
        <taxon>Pseudomonadati</taxon>
        <taxon>Bacteroidota</taxon>
        <taxon>Cytophagia</taxon>
        <taxon>Cytophagales</taxon>
        <taxon>Spirosomataceae</taxon>
        <taxon>Dyadobacter</taxon>
    </lineage>
</organism>
<comment type="subcellular location">
    <subcellularLocation>
        <location evidence="1">Cell inner membrane</location>
    </subcellularLocation>
</comment>
<evidence type="ECO:0000256" key="1">
    <source>
        <dbReference type="ARBA" id="ARBA00004533"/>
    </source>
</evidence>
<keyword evidence="9" id="KW-1185">Reference proteome</keyword>
<evidence type="ECO:0000313" key="9">
    <source>
        <dbReference type="Proteomes" id="UP000634134"/>
    </source>
</evidence>
<keyword evidence="3" id="KW-0997">Cell inner membrane</keyword>
<dbReference type="CDD" id="cd07984">
    <property type="entry name" value="LPLAT_LABLAT-like"/>
    <property type="match status" value="1"/>
</dbReference>
<keyword evidence="7" id="KW-1133">Transmembrane helix</keyword>
<accession>A0ABR9WF07</accession>
<evidence type="ECO:0000256" key="3">
    <source>
        <dbReference type="ARBA" id="ARBA00022519"/>
    </source>
</evidence>
<dbReference type="GO" id="GO:0016746">
    <property type="term" value="F:acyltransferase activity"/>
    <property type="evidence" value="ECO:0007669"/>
    <property type="project" value="UniProtKB-KW"/>
</dbReference>
<dbReference type="RefSeq" id="WP_194122163.1">
    <property type="nucleotide sequence ID" value="NZ_JBHSRU010000007.1"/>
</dbReference>
<evidence type="ECO:0000313" key="8">
    <source>
        <dbReference type="EMBL" id="MBE9464082.1"/>
    </source>
</evidence>
<dbReference type="PANTHER" id="PTHR30606">
    <property type="entry name" value="LIPID A BIOSYNTHESIS LAUROYL ACYLTRANSFERASE"/>
    <property type="match status" value="1"/>
</dbReference>
<evidence type="ECO:0000256" key="4">
    <source>
        <dbReference type="ARBA" id="ARBA00022679"/>
    </source>
</evidence>
<evidence type="ECO:0000256" key="2">
    <source>
        <dbReference type="ARBA" id="ARBA00022475"/>
    </source>
</evidence>
<dbReference type="Pfam" id="PF03279">
    <property type="entry name" value="Lip_A_acyltrans"/>
    <property type="match status" value="1"/>
</dbReference>
<name>A0ABR9WF07_9BACT</name>
<protein>
    <submittedName>
        <fullName evidence="8">Lysophospholipid acyltransferase family protein</fullName>
    </submittedName>
</protein>
<dbReference type="Proteomes" id="UP000634134">
    <property type="component" value="Unassembled WGS sequence"/>
</dbReference>
<evidence type="ECO:0000256" key="7">
    <source>
        <dbReference type="SAM" id="Phobius"/>
    </source>
</evidence>
<reference evidence="9" key="1">
    <citation type="submission" date="2023-07" db="EMBL/GenBank/DDBJ databases">
        <title>Dyadobacter sp. nov 'subterranea' isolated from contaminted grondwater.</title>
        <authorList>
            <person name="Szabo I."/>
            <person name="Al-Omari J."/>
            <person name="Szerdahelyi S.G."/>
            <person name="Rado J."/>
        </authorList>
    </citation>
    <scope>NUCLEOTIDE SEQUENCE [LARGE SCALE GENOMIC DNA]</scope>
    <source>
        <strain evidence="9">UP-52</strain>
    </source>
</reference>
<evidence type="ECO:0000256" key="6">
    <source>
        <dbReference type="ARBA" id="ARBA00023315"/>
    </source>
</evidence>
<gene>
    <name evidence="8" type="ORF">IEE83_19530</name>
</gene>